<evidence type="ECO:0000313" key="3">
    <source>
        <dbReference type="Proteomes" id="UP000518605"/>
    </source>
</evidence>
<dbReference type="RefSeq" id="WP_246431751.1">
    <property type="nucleotide sequence ID" value="NZ_CBCSLB010000006.1"/>
</dbReference>
<keyword evidence="3" id="KW-1185">Reference proteome</keyword>
<dbReference type="PANTHER" id="PTHR43798">
    <property type="entry name" value="MONOACYLGLYCEROL LIPASE"/>
    <property type="match status" value="1"/>
</dbReference>
<dbReference type="InterPro" id="IPR000073">
    <property type="entry name" value="AB_hydrolase_1"/>
</dbReference>
<proteinExistence type="predicted"/>
<evidence type="ECO:0000313" key="2">
    <source>
        <dbReference type="EMBL" id="MBB3152842.1"/>
    </source>
</evidence>
<feature type="domain" description="AB hydrolase-1" evidence="1">
    <location>
        <begin position="27"/>
        <end position="132"/>
    </location>
</feature>
<dbReference type="Pfam" id="PF00561">
    <property type="entry name" value="Abhydrolase_1"/>
    <property type="match status" value="1"/>
</dbReference>
<dbReference type="AlphaFoldDB" id="A0A7W5C896"/>
<dbReference type="SUPFAM" id="SSF53474">
    <property type="entry name" value="alpha/beta-Hydrolases"/>
    <property type="match status" value="1"/>
</dbReference>
<dbReference type="EMBL" id="JACHXW010000007">
    <property type="protein sequence ID" value="MBB3152842.1"/>
    <property type="molecule type" value="Genomic_DNA"/>
</dbReference>
<organism evidence="2 3">
    <name type="scientific">Paenibacillus endophyticus</name>
    <dbReference type="NCBI Taxonomy" id="1294268"/>
    <lineage>
        <taxon>Bacteria</taxon>
        <taxon>Bacillati</taxon>
        <taxon>Bacillota</taxon>
        <taxon>Bacilli</taxon>
        <taxon>Bacillales</taxon>
        <taxon>Paenibacillaceae</taxon>
        <taxon>Paenibacillus</taxon>
    </lineage>
</organism>
<comment type="caution">
    <text evidence="2">The sequence shown here is derived from an EMBL/GenBank/DDBJ whole genome shotgun (WGS) entry which is preliminary data.</text>
</comment>
<dbReference type="Proteomes" id="UP000518605">
    <property type="component" value="Unassembled WGS sequence"/>
</dbReference>
<protein>
    <submittedName>
        <fullName evidence="2">Pimeloyl-ACP methyl ester carboxylesterase</fullName>
    </submittedName>
</protein>
<reference evidence="2 3" key="1">
    <citation type="submission" date="2020-08" db="EMBL/GenBank/DDBJ databases">
        <title>Genomic Encyclopedia of Type Strains, Phase III (KMG-III): the genomes of soil and plant-associated and newly described type strains.</title>
        <authorList>
            <person name="Whitman W."/>
        </authorList>
    </citation>
    <scope>NUCLEOTIDE SEQUENCE [LARGE SCALE GENOMIC DNA]</scope>
    <source>
        <strain evidence="2 3">CECT 8234</strain>
    </source>
</reference>
<dbReference type="Gene3D" id="3.40.50.1820">
    <property type="entry name" value="alpha/beta hydrolase"/>
    <property type="match status" value="1"/>
</dbReference>
<accession>A0A7W5C896</accession>
<evidence type="ECO:0000259" key="1">
    <source>
        <dbReference type="Pfam" id="PF00561"/>
    </source>
</evidence>
<dbReference type="GO" id="GO:0016020">
    <property type="term" value="C:membrane"/>
    <property type="evidence" value="ECO:0007669"/>
    <property type="project" value="TreeGrafter"/>
</dbReference>
<dbReference type="PANTHER" id="PTHR43798:SF33">
    <property type="entry name" value="HYDROLASE, PUTATIVE (AFU_ORTHOLOGUE AFUA_2G14860)-RELATED"/>
    <property type="match status" value="1"/>
</dbReference>
<gene>
    <name evidence="2" type="ORF">FHS16_002899</name>
</gene>
<dbReference type="InterPro" id="IPR050266">
    <property type="entry name" value="AB_hydrolase_sf"/>
</dbReference>
<dbReference type="InterPro" id="IPR029058">
    <property type="entry name" value="AB_hydrolase_fold"/>
</dbReference>
<sequence length="257" mass="28519">MMKFIPKAKTHTPSGMMEYAQSIKEGPAVILINGGSGPIEGWYKIFHELAETATVVAYNRLGVGGSDKPSTPQHGETIVTALRQLLAEMSIRPPYILVGHSLGGLYANLFARQFRDEIAGVVLLDSSHPQDLGINETQNPFIKRINRILGMFDSFSLGRKWSEVNFVEETVAQIEKAGSFPDIPLVVVSGGKKPPMMPEHVMEIRANNQLDFVRLSKQGQHIIAHRSGHFPQLTEPDIVIRAVLDCIQMARKNLLRE</sequence>
<name>A0A7W5C896_9BACL</name>